<dbReference type="RefSeq" id="WP_379574185.1">
    <property type="nucleotide sequence ID" value="NZ_JBHUFV010000033.1"/>
</dbReference>
<dbReference type="Proteomes" id="UP001597368">
    <property type="component" value="Unassembled WGS sequence"/>
</dbReference>
<reference evidence="2" key="1">
    <citation type="journal article" date="2019" name="Int. J. Syst. Evol. Microbiol.">
        <title>The Global Catalogue of Microorganisms (GCM) 10K type strain sequencing project: providing services to taxonomists for standard genome sequencing and annotation.</title>
        <authorList>
            <consortium name="The Broad Institute Genomics Platform"/>
            <consortium name="The Broad Institute Genome Sequencing Center for Infectious Disease"/>
            <person name="Wu L."/>
            <person name="Ma J."/>
        </authorList>
    </citation>
    <scope>NUCLEOTIDE SEQUENCE [LARGE SCALE GENOMIC DNA]</scope>
    <source>
        <strain evidence="2">ICMP 6774ER</strain>
    </source>
</reference>
<name>A0ABW4SY67_9ACTN</name>
<dbReference type="EMBL" id="JBHUFV010000033">
    <property type="protein sequence ID" value="MFD1934138.1"/>
    <property type="molecule type" value="Genomic_DNA"/>
</dbReference>
<organism evidence="1 2">
    <name type="scientific">Nonomuraea mangrovi</name>
    <dbReference type="NCBI Taxonomy" id="2316207"/>
    <lineage>
        <taxon>Bacteria</taxon>
        <taxon>Bacillati</taxon>
        <taxon>Actinomycetota</taxon>
        <taxon>Actinomycetes</taxon>
        <taxon>Streptosporangiales</taxon>
        <taxon>Streptosporangiaceae</taxon>
        <taxon>Nonomuraea</taxon>
    </lineage>
</organism>
<evidence type="ECO:0000313" key="1">
    <source>
        <dbReference type="EMBL" id="MFD1934138.1"/>
    </source>
</evidence>
<evidence type="ECO:0000313" key="2">
    <source>
        <dbReference type="Proteomes" id="UP001597368"/>
    </source>
</evidence>
<protein>
    <submittedName>
        <fullName evidence="1">Uncharacterized protein</fullName>
    </submittedName>
</protein>
<gene>
    <name evidence="1" type="ORF">ACFSKW_21970</name>
</gene>
<sequence length="128" mass="14322">MLAALGYGTVLGDDDLFPFGPMVQYAFSIPPDGEIKSLHLQAVTVAGAKVEIPIEPYYVGIRRAELEGQLTSYLARPELLQSLADAHKRIRPADPRLAKLIVVTRVITLRDRRPAWTKDVERVSWVVR</sequence>
<comment type="caution">
    <text evidence="1">The sequence shown here is derived from an EMBL/GenBank/DDBJ whole genome shotgun (WGS) entry which is preliminary data.</text>
</comment>
<accession>A0ABW4SY67</accession>
<keyword evidence="2" id="KW-1185">Reference proteome</keyword>
<proteinExistence type="predicted"/>